<evidence type="ECO:0000256" key="5">
    <source>
        <dbReference type="ARBA" id="ARBA00023136"/>
    </source>
</evidence>
<dbReference type="OMA" id="LHECEER"/>
<keyword evidence="6" id="KW-0675">Receptor</keyword>
<feature type="transmembrane region" description="Helical" evidence="8">
    <location>
        <begin position="300"/>
        <end position="321"/>
    </location>
</feature>
<keyword evidence="10" id="KW-1185">Reference proteome</keyword>
<evidence type="ECO:0000313" key="10">
    <source>
        <dbReference type="Proteomes" id="UP000037069"/>
    </source>
</evidence>
<dbReference type="AlphaFoldDB" id="A0A0L0BLA4"/>
<organism evidence="9 10">
    <name type="scientific">Lucilia cuprina</name>
    <name type="common">Green bottle fly</name>
    <name type="synonym">Australian sheep blowfly</name>
    <dbReference type="NCBI Taxonomy" id="7375"/>
    <lineage>
        <taxon>Eukaryota</taxon>
        <taxon>Metazoa</taxon>
        <taxon>Ecdysozoa</taxon>
        <taxon>Arthropoda</taxon>
        <taxon>Hexapoda</taxon>
        <taxon>Insecta</taxon>
        <taxon>Pterygota</taxon>
        <taxon>Neoptera</taxon>
        <taxon>Endopterygota</taxon>
        <taxon>Diptera</taxon>
        <taxon>Brachycera</taxon>
        <taxon>Muscomorpha</taxon>
        <taxon>Oestroidea</taxon>
        <taxon>Calliphoridae</taxon>
        <taxon>Luciliinae</taxon>
        <taxon>Lucilia</taxon>
    </lineage>
</organism>
<keyword evidence="7" id="KW-0325">Glycoprotein</keyword>
<dbReference type="GO" id="GO:0005886">
    <property type="term" value="C:plasma membrane"/>
    <property type="evidence" value="ECO:0007669"/>
    <property type="project" value="UniProtKB-SubCell"/>
</dbReference>
<evidence type="ECO:0000256" key="8">
    <source>
        <dbReference type="SAM" id="Phobius"/>
    </source>
</evidence>
<protein>
    <recommendedName>
        <fullName evidence="11">Ionotropic glutamate receptor C-terminal domain-containing protein</fullName>
    </recommendedName>
</protein>
<evidence type="ECO:0008006" key="11">
    <source>
        <dbReference type="Google" id="ProtNLM"/>
    </source>
</evidence>
<dbReference type="PANTHER" id="PTHR42643:SF41">
    <property type="entry name" value="IONOTROPIC RECEPTOR 20A-RELATED"/>
    <property type="match status" value="1"/>
</dbReference>
<dbReference type="InterPro" id="IPR052192">
    <property type="entry name" value="Insect_Ionotropic_Sensory_Rcpt"/>
</dbReference>
<evidence type="ECO:0000313" key="9">
    <source>
        <dbReference type="EMBL" id="KNC20827.1"/>
    </source>
</evidence>
<keyword evidence="4 8" id="KW-1133">Transmembrane helix</keyword>
<reference evidence="9 10" key="1">
    <citation type="journal article" date="2015" name="Nat. Commun.">
        <title>Lucilia cuprina genome unlocks parasitic fly biology to underpin future interventions.</title>
        <authorList>
            <person name="Anstead C.A."/>
            <person name="Korhonen P.K."/>
            <person name="Young N.D."/>
            <person name="Hall R.S."/>
            <person name="Jex A.R."/>
            <person name="Murali S.C."/>
            <person name="Hughes D.S."/>
            <person name="Lee S.F."/>
            <person name="Perry T."/>
            <person name="Stroehlein A.J."/>
            <person name="Ansell B.R."/>
            <person name="Breugelmans B."/>
            <person name="Hofmann A."/>
            <person name="Qu J."/>
            <person name="Dugan S."/>
            <person name="Lee S.L."/>
            <person name="Chao H."/>
            <person name="Dinh H."/>
            <person name="Han Y."/>
            <person name="Doddapaneni H.V."/>
            <person name="Worley K.C."/>
            <person name="Muzny D.M."/>
            <person name="Ioannidis P."/>
            <person name="Waterhouse R.M."/>
            <person name="Zdobnov E.M."/>
            <person name="James P.J."/>
            <person name="Bagnall N.H."/>
            <person name="Kotze A.C."/>
            <person name="Gibbs R.A."/>
            <person name="Richards S."/>
            <person name="Batterham P."/>
            <person name="Gasser R.B."/>
        </authorList>
    </citation>
    <scope>NUCLEOTIDE SEQUENCE [LARGE SCALE GENOMIC DNA]</scope>
    <source>
        <strain evidence="9 10">LS</strain>
        <tissue evidence="9">Full body</tissue>
    </source>
</reference>
<evidence type="ECO:0000256" key="3">
    <source>
        <dbReference type="ARBA" id="ARBA00022692"/>
    </source>
</evidence>
<dbReference type="EMBL" id="JRES01001701">
    <property type="protein sequence ID" value="KNC20827.1"/>
    <property type="molecule type" value="Genomic_DNA"/>
</dbReference>
<dbReference type="PANTHER" id="PTHR42643">
    <property type="entry name" value="IONOTROPIC RECEPTOR 20A-RELATED"/>
    <property type="match status" value="1"/>
</dbReference>
<keyword evidence="2" id="KW-1003">Cell membrane</keyword>
<evidence type="ECO:0000256" key="4">
    <source>
        <dbReference type="ARBA" id="ARBA00022989"/>
    </source>
</evidence>
<feature type="transmembrane region" description="Helical" evidence="8">
    <location>
        <begin position="367"/>
        <end position="387"/>
    </location>
</feature>
<dbReference type="OrthoDB" id="7969653at2759"/>
<accession>A0A0L0BLA4</accession>
<name>A0A0L0BLA4_LUCCU</name>
<keyword evidence="5 8" id="KW-0472">Membrane</keyword>
<feature type="transmembrane region" description="Helical" evidence="8">
    <location>
        <begin position="556"/>
        <end position="574"/>
    </location>
</feature>
<comment type="subcellular location">
    <subcellularLocation>
        <location evidence="1">Cell membrane</location>
        <topology evidence="1">Multi-pass membrane protein</topology>
    </subcellularLocation>
</comment>
<dbReference type="SUPFAM" id="SSF53850">
    <property type="entry name" value="Periplasmic binding protein-like II"/>
    <property type="match status" value="1"/>
</dbReference>
<evidence type="ECO:0000256" key="1">
    <source>
        <dbReference type="ARBA" id="ARBA00004651"/>
    </source>
</evidence>
<evidence type="ECO:0000256" key="6">
    <source>
        <dbReference type="ARBA" id="ARBA00023170"/>
    </source>
</evidence>
<evidence type="ECO:0000256" key="7">
    <source>
        <dbReference type="ARBA" id="ARBA00023180"/>
    </source>
</evidence>
<gene>
    <name evidence="9" type="ORF">FF38_11237</name>
</gene>
<sequence>MEASWQLQELNDIVKAVENTTEILTLAIFGQSQEIEPYIRVAESNSIPKLVMTRNYGDISFNYETGLNRQIFFIAVAALEHKAWWNHLNTAFLGRQGYVKGVFITKLPRRRNPRLDLREHFEWCWKKGFTNVLILVDNEKYYQLEYEIYNYNLFDGQKIINMTDFSKLELYPDKFRNLHKYKIRTLAQFDPPRVFDKGECMGKQKKPLLGYVASLFQAFLKEYKAEMDLMYFNMNKSYNIFDIIQRVENDEADLAINPYIPYKGVHLSYPLHMLQRCVVVPFPKEQSKYKFFIMPFESKVWISFLATWLILSLAKLFGWFVKYKRLAHRSTADVDVTEIFLNVWRLMMYLPSFTSCCYVHFKWFNALWFSLIVVMGFIFSNLYMASLTSFFSGLTFKPTIDTLAQLIQRRVIVDAVDYEIPTILTNRDLPQAFSKLLRARNASELMVDILALNSHHSYTDLTDRIQFALNQQIHLKQPISQIVKECLTTMPFGFLMPAHSQYERPLNRFILRSNAAGLIDKWFLEAIQDGYCSRILTMRMPTLKIARPLTLEHFQFGWFVLAGGYMVGIVVFLLENFKRIFKRFKIFIIYY</sequence>
<proteinExistence type="predicted"/>
<keyword evidence="3 8" id="KW-0812">Transmembrane</keyword>
<evidence type="ECO:0000256" key="2">
    <source>
        <dbReference type="ARBA" id="ARBA00022475"/>
    </source>
</evidence>
<dbReference type="Proteomes" id="UP000037069">
    <property type="component" value="Unassembled WGS sequence"/>
</dbReference>
<comment type="caution">
    <text evidence="9">The sequence shown here is derived from an EMBL/GenBank/DDBJ whole genome shotgun (WGS) entry which is preliminary data.</text>
</comment>